<organism evidence="2 3">
    <name type="scientific">Exidia glandulosa HHB12029</name>
    <dbReference type="NCBI Taxonomy" id="1314781"/>
    <lineage>
        <taxon>Eukaryota</taxon>
        <taxon>Fungi</taxon>
        <taxon>Dikarya</taxon>
        <taxon>Basidiomycota</taxon>
        <taxon>Agaricomycotina</taxon>
        <taxon>Agaricomycetes</taxon>
        <taxon>Auriculariales</taxon>
        <taxon>Exidiaceae</taxon>
        <taxon>Exidia</taxon>
    </lineage>
</organism>
<dbReference type="SMART" id="SM00256">
    <property type="entry name" value="FBOX"/>
    <property type="match status" value="1"/>
</dbReference>
<gene>
    <name evidence="2" type="ORF">EXIGLDRAFT_830464</name>
</gene>
<dbReference type="InterPro" id="IPR001810">
    <property type="entry name" value="F-box_dom"/>
</dbReference>
<dbReference type="OrthoDB" id="2692326at2759"/>
<feature type="domain" description="F-box" evidence="1">
    <location>
        <begin position="71"/>
        <end position="118"/>
    </location>
</feature>
<dbReference type="SUPFAM" id="SSF81383">
    <property type="entry name" value="F-box domain"/>
    <property type="match status" value="1"/>
</dbReference>
<proteinExistence type="predicted"/>
<name>A0A166BG99_EXIGL</name>
<evidence type="ECO:0000313" key="3">
    <source>
        <dbReference type="Proteomes" id="UP000077266"/>
    </source>
</evidence>
<dbReference type="Proteomes" id="UP000077266">
    <property type="component" value="Unassembled WGS sequence"/>
</dbReference>
<keyword evidence="3" id="KW-1185">Reference proteome</keyword>
<accession>A0A166BG99</accession>
<evidence type="ECO:0000313" key="2">
    <source>
        <dbReference type="EMBL" id="KZW00810.1"/>
    </source>
</evidence>
<reference evidence="2 3" key="1">
    <citation type="journal article" date="2016" name="Mol. Biol. Evol.">
        <title>Comparative Genomics of Early-Diverging Mushroom-Forming Fungi Provides Insights into the Origins of Lignocellulose Decay Capabilities.</title>
        <authorList>
            <person name="Nagy L.G."/>
            <person name="Riley R."/>
            <person name="Tritt A."/>
            <person name="Adam C."/>
            <person name="Daum C."/>
            <person name="Floudas D."/>
            <person name="Sun H."/>
            <person name="Yadav J.S."/>
            <person name="Pangilinan J."/>
            <person name="Larsson K.H."/>
            <person name="Matsuura K."/>
            <person name="Barry K."/>
            <person name="Labutti K."/>
            <person name="Kuo R."/>
            <person name="Ohm R.A."/>
            <person name="Bhattacharya S.S."/>
            <person name="Shirouzu T."/>
            <person name="Yoshinaga Y."/>
            <person name="Martin F.M."/>
            <person name="Grigoriev I.V."/>
            <person name="Hibbett D.S."/>
        </authorList>
    </citation>
    <scope>NUCLEOTIDE SEQUENCE [LARGE SCALE GENOMIC DNA]</scope>
    <source>
        <strain evidence="2 3">HHB12029</strain>
    </source>
</reference>
<dbReference type="PROSITE" id="PS50181">
    <property type="entry name" value="FBOX"/>
    <property type="match status" value="1"/>
</dbReference>
<dbReference type="Pfam" id="PF12937">
    <property type="entry name" value="F-box-like"/>
    <property type="match status" value="1"/>
</dbReference>
<dbReference type="AlphaFoldDB" id="A0A166BG99"/>
<protein>
    <recommendedName>
        <fullName evidence="1">F-box domain-containing protein</fullName>
    </recommendedName>
</protein>
<evidence type="ECO:0000259" key="1">
    <source>
        <dbReference type="PROSITE" id="PS50181"/>
    </source>
</evidence>
<dbReference type="InParanoid" id="A0A166BG99"/>
<dbReference type="Gene3D" id="3.80.10.10">
    <property type="entry name" value="Ribonuclease Inhibitor"/>
    <property type="match status" value="1"/>
</dbReference>
<dbReference type="InterPro" id="IPR032675">
    <property type="entry name" value="LRR_dom_sf"/>
</dbReference>
<dbReference type="EMBL" id="KV425898">
    <property type="protein sequence ID" value="KZW00810.1"/>
    <property type="molecule type" value="Genomic_DNA"/>
</dbReference>
<sequence length="539" mass="61089">MSGQNSMPNPPTRSHDPTTLSGVFAAHMEQAIRAFLGHEARRDPTVSHSHSMRFLFNQTLAGVLHEWNDAHSRTIQLPAEILVHCVSYLPMKDVFISAAICATWRNVILRAPELWKDLDLSDVGTRFLGMFLRRGNGTHSVKLKLMITSQSCMSAIRKHLPAHLHRVRRLEVDDRFGYHEPNWLPDILDRPAPLLETLICRRVLSSTHAGLFTRHAPRLRVLDVSTYDCASPCPAFERVSVLHLRGCQYFEEYPGSRTIWMPPELQELHIYDTYSASFLPLLRPPSHTRVSLHFTDLRRNSSTIIGMISHFLPSALHHIEFRPSCPLLELQEIIHYLRLCDITTPLGLVIQSSYHVFVTLHRSDLSARASLHLNCDPPHGTSEIGPGLVFSHFPFSFGDLEEMTISSAIPWSERNNASAKKPRRPYVFFPPSVEFAKLRTLRILENERADGPDTMFNPFFMRHRGVLRAPSLRCVSLERAPEALRAIAPIPPSMLALFISKHIVFDEDLLPELVVRVSDGVYLEDAEDGGAALEVLQSF</sequence>
<dbReference type="InterPro" id="IPR036047">
    <property type="entry name" value="F-box-like_dom_sf"/>
</dbReference>
<feature type="non-terminal residue" evidence="2">
    <location>
        <position position="539"/>
    </location>
</feature>